<dbReference type="GO" id="GO:0003824">
    <property type="term" value="F:catalytic activity"/>
    <property type="evidence" value="ECO:0007669"/>
    <property type="project" value="InterPro"/>
</dbReference>
<dbReference type="STRING" id="115783.SAMN02745119_00958"/>
<dbReference type="InterPro" id="IPR050266">
    <property type="entry name" value="AB_hydrolase_sf"/>
</dbReference>
<sequence length="280" mass="30153">MIAKNAFINGSMIAYDDVGTGPAVLLIHGFPLNRSMWRPQLGDLVAAGYRVITPDLRGFGESDAPDGTYSLDLFGDDLISLLDHLEIEQALVAGMSMGGYVLFNLLARFPERISGAVFVVTRSVADDEAGRARRLQLATDLLKFGPQVVADSFHPLMFADGTVEARPKLAEEVYGWMVGNASRGLAGGLLAMRDRPDVTQLLPSITKPSLVIAAEQDKACPIEHPRMIANGISDSQLEVIADAGHLVNLEQPNGFNHCLLEFLRQVAPTALNDGTIGCHC</sequence>
<feature type="domain" description="AB hydrolase-1" evidence="1">
    <location>
        <begin position="22"/>
        <end position="251"/>
    </location>
</feature>
<dbReference type="AlphaFoldDB" id="A0A1T4LN51"/>
<dbReference type="SUPFAM" id="SSF53474">
    <property type="entry name" value="alpha/beta-Hydrolases"/>
    <property type="match status" value="1"/>
</dbReference>
<evidence type="ECO:0000313" key="2">
    <source>
        <dbReference type="EMBL" id="SJZ55874.1"/>
    </source>
</evidence>
<dbReference type="Gene3D" id="3.40.50.1820">
    <property type="entry name" value="alpha/beta hydrolase"/>
    <property type="match status" value="1"/>
</dbReference>
<dbReference type="EMBL" id="FUWR01000003">
    <property type="protein sequence ID" value="SJZ55874.1"/>
    <property type="molecule type" value="Genomic_DNA"/>
</dbReference>
<evidence type="ECO:0000259" key="1">
    <source>
        <dbReference type="Pfam" id="PF00561"/>
    </source>
</evidence>
<dbReference type="InterPro" id="IPR000073">
    <property type="entry name" value="AB_hydrolase_1"/>
</dbReference>
<reference evidence="3" key="1">
    <citation type="submission" date="2017-02" db="EMBL/GenBank/DDBJ databases">
        <authorList>
            <person name="Varghese N."/>
            <person name="Submissions S."/>
        </authorList>
    </citation>
    <scope>NUCLEOTIDE SEQUENCE [LARGE SCALE GENOMIC DNA]</scope>
    <source>
        <strain evidence="3">ATCC BAA-34</strain>
    </source>
</reference>
<dbReference type="PANTHER" id="PTHR43798">
    <property type="entry name" value="MONOACYLGLYCEROL LIPASE"/>
    <property type="match status" value="1"/>
</dbReference>
<protein>
    <submittedName>
        <fullName evidence="2">Pimeloyl-ACP methyl ester carboxylesterase</fullName>
    </submittedName>
</protein>
<name>A0A1T4LN51_9BACT</name>
<organism evidence="2 3">
    <name type="scientific">Trichlorobacter thiogenes</name>
    <dbReference type="NCBI Taxonomy" id="115783"/>
    <lineage>
        <taxon>Bacteria</taxon>
        <taxon>Pseudomonadati</taxon>
        <taxon>Thermodesulfobacteriota</taxon>
        <taxon>Desulfuromonadia</taxon>
        <taxon>Geobacterales</taxon>
        <taxon>Geobacteraceae</taxon>
        <taxon>Trichlorobacter</taxon>
    </lineage>
</organism>
<dbReference type="OrthoDB" id="5338718at2"/>
<dbReference type="InterPro" id="IPR029058">
    <property type="entry name" value="AB_hydrolase_fold"/>
</dbReference>
<dbReference type="Pfam" id="PF00561">
    <property type="entry name" value="Abhydrolase_1"/>
    <property type="match status" value="1"/>
</dbReference>
<gene>
    <name evidence="2" type="ORF">SAMN02745119_00958</name>
</gene>
<evidence type="ECO:0000313" key="3">
    <source>
        <dbReference type="Proteomes" id="UP000190102"/>
    </source>
</evidence>
<dbReference type="RefSeq" id="WP_078789238.1">
    <property type="nucleotide sequence ID" value="NZ_FUWR01000003.1"/>
</dbReference>
<proteinExistence type="predicted"/>
<accession>A0A1T4LN51</accession>
<dbReference type="Proteomes" id="UP000190102">
    <property type="component" value="Unassembled WGS sequence"/>
</dbReference>
<dbReference type="PRINTS" id="PR00111">
    <property type="entry name" value="ABHYDROLASE"/>
</dbReference>
<dbReference type="PRINTS" id="PR00412">
    <property type="entry name" value="EPOXHYDRLASE"/>
</dbReference>
<keyword evidence="3" id="KW-1185">Reference proteome</keyword>
<dbReference type="InterPro" id="IPR000639">
    <property type="entry name" value="Epox_hydrolase-like"/>
</dbReference>